<organism evidence="1 2">
    <name type="scientific">Nephila pilipes</name>
    <name type="common">Giant wood spider</name>
    <name type="synonym">Nephila maculata</name>
    <dbReference type="NCBI Taxonomy" id="299642"/>
    <lineage>
        <taxon>Eukaryota</taxon>
        <taxon>Metazoa</taxon>
        <taxon>Ecdysozoa</taxon>
        <taxon>Arthropoda</taxon>
        <taxon>Chelicerata</taxon>
        <taxon>Arachnida</taxon>
        <taxon>Araneae</taxon>
        <taxon>Araneomorphae</taxon>
        <taxon>Entelegynae</taxon>
        <taxon>Araneoidea</taxon>
        <taxon>Nephilidae</taxon>
        <taxon>Nephila</taxon>
    </lineage>
</organism>
<dbReference type="Proteomes" id="UP000887013">
    <property type="component" value="Unassembled WGS sequence"/>
</dbReference>
<dbReference type="EMBL" id="BMAW01019028">
    <property type="protein sequence ID" value="GFT61335.1"/>
    <property type="molecule type" value="Genomic_DNA"/>
</dbReference>
<gene>
    <name evidence="1" type="ORF">NPIL_204631</name>
</gene>
<reference evidence="1" key="1">
    <citation type="submission" date="2020-08" db="EMBL/GenBank/DDBJ databases">
        <title>Multicomponent nature underlies the extraordinary mechanical properties of spider dragline silk.</title>
        <authorList>
            <person name="Kono N."/>
            <person name="Nakamura H."/>
            <person name="Mori M."/>
            <person name="Yoshida Y."/>
            <person name="Ohtoshi R."/>
            <person name="Malay A.D."/>
            <person name="Moran D.A.P."/>
            <person name="Tomita M."/>
            <person name="Numata K."/>
            <person name="Arakawa K."/>
        </authorList>
    </citation>
    <scope>NUCLEOTIDE SEQUENCE</scope>
</reference>
<name>A0A8X6PAZ1_NEPPI</name>
<accession>A0A8X6PAZ1</accession>
<keyword evidence="2" id="KW-1185">Reference proteome</keyword>
<comment type="caution">
    <text evidence="1">The sequence shown here is derived from an EMBL/GenBank/DDBJ whole genome shotgun (WGS) entry which is preliminary data.</text>
</comment>
<protein>
    <submittedName>
        <fullName evidence="1">Uncharacterized protein</fullName>
    </submittedName>
</protein>
<evidence type="ECO:0000313" key="1">
    <source>
        <dbReference type="EMBL" id="GFT61335.1"/>
    </source>
</evidence>
<proteinExistence type="predicted"/>
<sequence>MSSAKKLFLMLETDLRASPHFVWNRAPDLIVGVRPPSGMSGFSGGTSGKICAASSHTKQPFASKRCSFCCWAHRLTSLYVKWQHIPP</sequence>
<evidence type="ECO:0000313" key="2">
    <source>
        <dbReference type="Proteomes" id="UP000887013"/>
    </source>
</evidence>
<dbReference type="AlphaFoldDB" id="A0A8X6PAZ1"/>